<sequence>MDERRDHPLRVALSELMHLRALPLDRAPVRLRQWVFLVEPSDRDAESAFVGLFAPGQEPALGRAVSITDTGGWLWERHQEFSTWTWFAYGALGDDLGFQAEADERFFWLHGAPGQVFRGVEISVGAAGDPPPGETALSRHIDLRRCVSCEVFDGAARIWTDFRLREGGAGRIHVHNQTLANDEVSRLVQTLLEIGNYRKLALLGFAPARETLAWLDGAEARLAAITGDLAAGEDSQGVLDDLLKLSAEVEARAATSRFRRGATESYHQLTLDRLEALRERRLPGHSTMSEFIARRLLPAMRTREAADRRLDDLSQRVARCGDLLRAKLGLAQDRQNQETLRGMDASLQLQTKLQGLVEGLSIFAVGYYVLGLLGYLLKPWLHGWPGGGEWVLSALVPLVLIAVAATLHRRKKRLIEDEPS</sequence>
<accession>A0A2W5V307</accession>
<evidence type="ECO:0000256" key="1">
    <source>
        <dbReference type="SAM" id="Phobius"/>
    </source>
</evidence>
<reference evidence="2 3" key="1">
    <citation type="submission" date="2017-08" db="EMBL/GenBank/DDBJ databases">
        <title>Infants hospitalized years apart are colonized by the same room-sourced microbial strains.</title>
        <authorList>
            <person name="Brooks B."/>
            <person name="Olm M.R."/>
            <person name="Firek B.A."/>
            <person name="Baker R."/>
            <person name="Thomas B.C."/>
            <person name="Morowitz M.J."/>
            <person name="Banfield J.F."/>
        </authorList>
    </citation>
    <scope>NUCLEOTIDE SEQUENCE [LARGE SCALE GENOMIC DNA]</scope>
    <source>
        <strain evidence="2">S2_003_000_R2_4</strain>
    </source>
</reference>
<keyword evidence="1" id="KW-0812">Transmembrane</keyword>
<dbReference type="InterPro" id="IPR021830">
    <property type="entry name" value="DUF3422"/>
</dbReference>
<dbReference type="EMBL" id="QFQZ01000047">
    <property type="protein sequence ID" value="PZR33117.1"/>
    <property type="molecule type" value="Genomic_DNA"/>
</dbReference>
<evidence type="ECO:0000313" key="3">
    <source>
        <dbReference type="Proteomes" id="UP000249393"/>
    </source>
</evidence>
<dbReference type="AlphaFoldDB" id="A0A2W5V307"/>
<dbReference type="Proteomes" id="UP000249393">
    <property type="component" value="Unassembled WGS sequence"/>
</dbReference>
<feature type="transmembrane region" description="Helical" evidence="1">
    <location>
        <begin position="389"/>
        <end position="407"/>
    </location>
</feature>
<comment type="caution">
    <text evidence="2">The sequence shown here is derived from an EMBL/GenBank/DDBJ whole genome shotgun (WGS) entry which is preliminary data.</text>
</comment>
<proteinExistence type="predicted"/>
<feature type="transmembrane region" description="Helical" evidence="1">
    <location>
        <begin position="356"/>
        <end position="377"/>
    </location>
</feature>
<dbReference type="Pfam" id="PF11902">
    <property type="entry name" value="DUF3422"/>
    <property type="match status" value="1"/>
</dbReference>
<keyword evidence="1" id="KW-0472">Membrane</keyword>
<gene>
    <name evidence="2" type="ORF">DI526_14560</name>
</gene>
<name>A0A2W5V307_9CAUL</name>
<keyword evidence="1" id="KW-1133">Transmembrane helix</keyword>
<organism evidence="2 3">
    <name type="scientific">Caulobacter segnis</name>
    <dbReference type="NCBI Taxonomy" id="88688"/>
    <lineage>
        <taxon>Bacteria</taxon>
        <taxon>Pseudomonadati</taxon>
        <taxon>Pseudomonadota</taxon>
        <taxon>Alphaproteobacteria</taxon>
        <taxon>Caulobacterales</taxon>
        <taxon>Caulobacteraceae</taxon>
        <taxon>Caulobacter</taxon>
    </lineage>
</organism>
<protein>
    <submittedName>
        <fullName evidence="2">DUF3422 domain-containing protein</fullName>
    </submittedName>
</protein>
<evidence type="ECO:0000313" key="2">
    <source>
        <dbReference type="EMBL" id="PZR33117.1"/>
    </source>
</evidence>